<dbReference type="PANTHER" id="PTHR38790">
    <property type="entry name" value="2EXR DOMAIN-CONTAINING PROTEIN-RELATED"/>
    <property type="match status" value="1"/>
</dbReference>
<dbReference type="GeneID" id="27716405"/>
<organism evidence="1 2">
    <name type="scientific">Fonsecaea multimorphosa CBS 102226</name>
    <dbReference type="NCBI Taxonomy" id="1442371"/>
    <lineage>
        <taxon>Eukaryota</taxon>
        <taxon>Fungi</taxon>
        <taxon>Dikarya</taxon>
        <taxon>Ascomycota</taxon>
        <taxon>Pezizomycotina</taxon>
        <taxon>Eurotiomycetes</taxon>
        <taxon>Chaetothyriomycetidae</taxon>
        <taxon>Chaetothyriales</taxon>
        <taxon>Herpotrichiellaceae</taxon>
        <taxon>Fonsecaea</taxon>
    </lineage>
</organism>
<name>A0A0D2KB12_9EURO</name>
<protein>
    <submittedName>
        <fullName evidence="1">Uncharacterized protein</fullName>
    </submittedName>
</protein>
<dbReference type="AlphaFoldDB" id="A0A0D2KB12"/>
<accession>A0A0D2KB12</accession>
<sequence length="299" mass="34055">MASTPDAVMCASSSNHQHPSRLGLLDLPIEVRHQIYGHLFCHKPVPIVLGFRSDFFAKWETWSPCEDSDAPPHEPTFHTALFRVNKPISRDAIEFAYSSSSFCFDKDLQTFCNLSPIALASIKTLWIFRTAWLNSSDATSFWCTLDQRCPSLDLLVVEVASHILLPAIPYLKDFMASIPPGQAKPNLILDLHVWDRHFSFDFPDRDYQRALQDLQSNLVESDRKEFLNPYIYVMRMPRRAKEIHFDLDLGPGEFRALVEVLRQPTALCFVEADQPSSNSGGHVTGRGKHLCFTWKESGE</sequence>
<dbReference type="RefSeq" id="XP_016627876.1">
    <property type="nucleotide sequence ID" value="XM_016781151.1"/>
</dbReference>
<dbReference type="EMBL" id="KN848092">
    <property type="protein sequence ID" value="KIX93753.1"/>
    <property type="molecule type" value="Genomic_DNA"/>
</dbReference>
<keyword evidence="2" id="KW-1185">Reference proteome</keyword>
<dbReference type="VEuPathDB" id="FungiDB:Z520_10659"/>
<proteinExistence type="predicted"/>
<evidence type="ECO:0000313" key="2">
    <source>
        <dbReference type="Proteomes" id="UP000053411"/>
    </source>
</evidence>
<dbReference type="PANTHER" id="PTHR38790:SF9">
    <property type="entry name" value="F-BOX DOMAIN-CONTAINING PROTEIN"/>
    <property type="match status" value="1"/>
</dbReference>
<reference evidence="1 2" key="1">
    <citation type="submission" date="2015-01" db="EMBL/GenBank/DDBJ databases">
        <title>The Genome Sequence of Fonsecaea multimorphosa CBS 102226.</title>
        <authorList>
            <consortium name="The Broad Institute Genomics Platform"/>
            <person name="Cuomo C."/>
            <person name="de Hoog S."/>
            <person name="Gorbushina A."/>
            <person name="Stielow B."/>
            <person name="Teixiera M."/>
            <person name="Abouelleil A."/>
            <person name="Chapman S.B."/>
            <person name="Priest M."/>
            <person name="Young S.K."/>
            <person name="Wortman J."/>
            <person name="Nusbaum C."/>
            <person name="Birren B."/>
        </authorList>
    </citation>
    <scope>NUCLEOTIDE SEQUENCE [LARGE SCALE GENOMIC DNA]</scope>
    <source>
        <strain evidence="1 2">CBS 102226</strain>
    </source>
</reference>
<dbReference type="Proteomes" id="UP000053411">
    <property type="component" value="Unassembled WGS sequence"/>
</dbReference>
<evidence type="ECO:0000313" key="1">
    <source>
        <dbReference type="EMBL" id="KIX93753.1"/>
    </source>
</evidence>
<gene>
    <name evidence="1" type="ORF">Z520_10659</name>
</gene>
<dbReference type="OrthoDB" id="62952at2759"/>